<dbReference type="AlphaFoldDB" id="A0AA39VLT0"/>
<accession>A0AA39VLT0</accession>
<reference evidence="1" key="1">
    <citation type="journal article" date="2022" name="Plant J.">
        <title>Strategies of tolerance reflected in two North American maple genomes.</title>
        <authorList>
            <person name="McEvoy S.L."/>
            <person name="Sezen U.U."/>
            <person name="Trouern-Trend A."/>
            <person name="McMahon S.M."/>
            <person name="Schaberg P.G."/>
            <person name="Yang J."/>
            <person name="Wegrzyn J.L."/>
            <person name="Swenson N.G."/>
        </authorList>
    </citation>
    <scope>NUCLEOTIDE SEQUENCE</scope>
    <source>
        <strain evidence="1">NS2018</strain>
    </source>
</reference>
<evidence type="ECO:0000313" key="2">
    <source>
        <dbReference type="Proteomes" id="UP001168877"/>
    </source>
</evidence>
<keyword evidence="2" id="KW-1185">Reference proteome</keyword>
<proteinExistence type="predicted"/>
<sequence>MLPDEYKVSSFQEGLSPQTQLLITNACGGSTADNTVAFVMNVCERLALMSQQCNFITRASGRHDVGGGTEMVIEVSKLAKQMQSMQAMMLSMQSYMTNQGNVSLIQGRDRGGDMSFNGEGCVGFQEKVQAMGYQQRDRGEESEEFLKNKLEALMASAMEFLDEQEEDEERVDLMEELVEEESINEIEEVSKRELESTLATPSRVSRCCMLGLLAAVLATNVVAGHLCWVVPSSASSACSPFSAVAAAAALGHDLLLVFKRRWFLVSIDGAAFTCFRFPRS</sequence>
<comment type="caution">
    <text evidence="1">The sequence shown here is derived from an EMBL/GenBank/DDBJ whole genome shotgun (WGS) entry which is preliminary data.</text>
</comment>
<organism evidence="1 2">
    <name type="scientific">Acer saccharum</name>
    <name type="common">Sugar maple</name>
    <dbReference type="NCBI Taxonomy" id="4024"/>
    <lineage>
        <taxon>Eukaryota</taxon>
        <taxon>Viridiplantae</taxon>
        <taxon>Streptophyta</taxon>
        <taxon>Embryophyta</taxon>
        <taxon>Tracheophyta</taxon>
        <taxon>Spermatophyta</taxon>
        <taxon>Magnoliopsida</taxon>
        <taxon>eudicotyledons</taxon>
        <taxon>Gunneridae</taxon>
        <taxon>Pentapetalae</taxon>
        <taxon>rosids</taxon>
        <taxon>malvids</taxon>
        <taxon>Sapindales</taxon>
        <taxon>Sapindaceae</taxon>
        <taxon>Hippocastanoideae</taxon>
        <taxon>Acereae</taxon>
        <taxon>Acer</taxon>
    </lineage>
</organism>
<dbReference type="EMBL" id="JAUESC010000381">
    <property type="protein sequence ID" value="KAK0590754.1"/>
    <property type="molecule type" value="Genomic_DNA"/>
</dbReference>
<reference evidence="1" key="2">
    <citation type="submission" date="2023-06" db="EMBL/GenBank/DDBJ databases">
        <authorList>
            <person name="Swenson N.G."/>
            <person name="Wegrzyn J.L."/>
            <person name="Mcevoy S.L."/>
        </authorList>
    </citation>
    <scope>NUCLEOTIDE SEQUENCE</scope>
    <source>
        <strain evidence="1">NS2018</strain>
        <tissue evidence="1">Leaf</tissue>
    </source>
</reference>
<dbReference type="Proteomes" id="UP001168877">
    <property type="component" value="Unassembled WGS sequence"/>
</dbReference>
<evidence type="ECO:0000313" key="1">
    <source>
        <dbReference type="EMBL" id="KAK0590754.1"/>
    </source>
</evidence>
<name>A0AA39VLT0_ACESA</name>
<gene>
    <name evidence="1" type="ORF">LWI29_031268</name>
</gene>
<protein>
    <submittedName>
        <fullName evidence="1">Uncharacterized protein</fullName>
    </submittedName>
</protein>